<evidence type="ECO:0000313" key="3">
    <source>
        <dbReference type="Proteomes" id="UP000252107"/>
    </source>
</evidence>
<comment type="caution">
    <text evidence="2">The sequence shown here is derived from an EMBL/GenBank/DDBJ whole genome shotgun (WGS) entry which is preliminary data.</text>
</comment>
<dbReference type="AlphaFoldDB" id="A0A367Q6E4"/>
<protein>
    <submittedName>
        <fullName evidence="2">Uncharacterized protein</fullName>
    </submittedName>
</protein>
<proteinExistence type="predicted"/>
<keyword evidence="1" id="KW-0175">Coiled coil</keyword>
<accession>A0A367Q6E4</accession>
<feature type="coiled-coil region" evidence="1">
    <location>
        <begin position="1"/>
        <end position="32"/>
    </location>
</feature>
<organism evidence="2 3">
    <name type="scientific">Nostoc minutum NIES-26</name>
    <dbReference type="NCBI Taxonomy" id="1844469"/>
    <lineage>
        <taxon>Bacteria</taxon>
        <taxon>Bacillati</taxon>
        <taxon>Cyanobacteriota</taxon>
        <taxon>Cyanophyceae</taxon>
        <taxon>Nostocales</taxon>
        <taxon>Nostocaceae</taxon>
        <taxon>Nostoc</taxon>
    </lineage>
</organism>
<sequence>MEERLQKLEEENDKLQQEIQKLKEENSKLQGSLINKMLGLGKLLFHVTTSFGLKTAILDYLDKISPNNPFPKNETATLANALISRLRFITYTRLFFTLLPFSVVIYQSWLLTNQNKIINEQLTEQAKQNEYILESFRNDAYIAVVDKQLELNKLLVEKPSFNKFFILDNQLVEKNNPNYHEILAVSDFFLDYFDLYYSQSNYFLPADDEFAIESRRTWEKYIKDSFQNIPILCKRLNEVKDYYTKDFKNFSGCSIDTAD</sequence>
<dbReference type="Proteomes" id="UP000252107">
    <property type="component" value="Unassembled WGS sequence"/>
</dbReference>
<reference evidence="2" key="1">
    <citation type="submission" date="2016-04" db="EMBL/GenBank/DDBJ databases">
        <authorList>
            <person name="Tabuchi Yagui T.R."/>
        </authorList>
    </citation>
    <scope>NUCLEOTIDE SEQUENCE [LARGE SCALE GENOMIC DNA]</scope>
    <source>
        <strain evidence="2">NIES-26</strain>
    </source>
</reference>
<keyword evidence="3" id="KW-1185">Reference proteome</keyword>
<name>A0A367Q6E4_9NOSO</name>
<evidence type="ECO:0000313" key="2">
    <source>
        <dbReference type="EMBL" id="RCJ19635.1"/>
    </source>
</evidence>
<evidence type="ECO:0000256" key="1">
    <source>
        <dbReference type="SAM" id="Coils"/>
    </source>
</evidence>
<gene>
    <name evidence="2" type="ORF">A6770_05700</name>
</gene>
<dbReference type="EMBL" id="LXQD01000339">
    <property type="protein sequence ID" value="RCJ19635.1"/>
    <property type="molecule type" value="Genomic_DNA"/>
</dbReference>